<evidence type="ECO:0000313" key="22">
    <source>
        <dbReference type="Proteomes" id="UP000009328"/>
    </source>
</evidence>
<evidence type="ECO:0000256" key="12">
    <source>
        <dbReference type="ARBA" id="ARBA00023002"/>
    </source>
</evidence>
<dbReference type="InterPro" id="IPR039289">
    <property type="entry name" value="CHCHD4"/>
</dbReference>
<evidence type="ECO:0000256" key="6">
    <source>
        <dbReference type="ARBA" id="ARBA00022692"/>
    </source>
</evidence>
<comment type="caution">
    <text evidence="21">The sequence shown here is derived from an EMBL/GenBank/DDBJ whole genome shotgun (WGS) entry which is preliminary data.</text>
</comment>
<evidence type="ECO:0000256" key="3">
    <source>
        <dbReference type="ARBA" id="ARBA00004164"/>
    </source>
</evidence>
<comment type="cofactor">
    <cofactor evidence="2">
        <name>Cu(2+)</name>
        <dbReference type="ChEBI" id="CHEBI:29036"/>
    </cofactor>
</comment>
<evidence type="ECO:0000256" key="2">
    <source>
        <dbReference type="ARBA" id="ARBA00001973"/>
    </source>
</evidence>
<evidence type="ECO:0000256" key="19">
    <source>
        <dbReference type="SAM" id="MobiDB-lite"/>
    </source>
</evidence>
<dbReference type="GO" id="GO:0015035">
    <property type="term" value="F:protein-disulfide reductase activity"/>
    <property type="evidence" value="ECO:0007669"/>
    <property type="project" value="InterPro"/>
</dbReference>
<dbReference type="FunFam" id="1.10.287.2900:FF:000002">
    <property type="entry name" value="Mitochondrial intermembrane space import and assembly protein"/>
    <property type="match status" value="1"/>
</dbReference>
<accession>K0KGB7</accession>
<dbReference type="GO" id="GO:0005758">
    <property type="term" value="C:mitochondrial intermembrane space"/>
    <property type="evidence" value="ECO:0007669"/>
    <property type="project" value="TreeGrafter"/>
</dbReference>
<dbReference type="eggNOG" id="KOG4149">
    <property type="taxonomic scope" value="Eukaryota"/>
</dbReference>
<evidence type="ECO:0000256" key="10">
    <source>
        <dbReference type="ARBA" id="ARBA00022968"/>
    </source>
</evidence>
<keyword evidence="11" id="KW-1133">Transmembrane helix</keyword>
<evidence type="ECO:0000256" key="16">
    <source>
        <dbReference type="ARBA" id="ARBA00023157"/>
    </source>
</evidence>
<feature type="region of interest" description="Disordered" evidence="19">
    <location>
        <begin position="65"/>
        <end position="119"/>
    </location>
</feature>
<evidence type="ECO:0000256" key="14">
    <source>
        <dbReference type="ARBA" id="ARBA00023128"/>
    </source>
</evidence>
<keyword evidence="9" id="KW-0809">Transit peptide</keyword>
<evidence type="ECO:0000256" key="4">
    <source>
        <dbReference type="ARBA" id="ARBA00013714"/>
    </source>
</evidence>
<evidence type="ECO:0000256" key="7">
    <source>
        <dbReference type="ARBA" id="ARBA00022792"/>
    </source>
</evidence>
<gene>
    <name evidence="21" type="ORF">BN7_12</name>
</gene>
<evidence type="ECO:0000256" key="13">
    <source>
        <dbReference type="ARBA" id="ARBA00023010"/>
    </source>
</evidence>
<feature type="compositionally biased region" description="Basic and acidic residues" evidence="19">
    <location>
        <begin position="65"/>
        <end position="104"/>
    </location>
</feature>
<evidence type="ECO:0000256" key="5">
    <source>
        <dbReference type="ARBA" id="ARBA00022448"/>
    </source>
</evidence>
<proteinExistence type="predicted"/>
<evidence type="ECO:0000259" key="20">
    <source>
        <dbReference type="Pfam" id="PF06747"/>
    </source>
</evidence>
<dbReference type="InParanoid" id="K0KGB7"/>
<name>K0KGB7_WICCF</name>
<feature type="region of interest" description="Disordered" evidence="19">
    <location>
        <begin position="186"/>
        <end position="231"/>
    </location>
</feature>
<evidence type="ECO:0000256" key="8">
    <source>
        <dbReference type="ARBA" id="ARBA00022927"/>
    </source>
</evidence>
<dbReference type="Pfam" id="PF06747">
    <property type="entry name" value="CHCH"/>
    <property type="match status" value="1"/>
</dbReference>
<protein>
    <recommendedName>
        <fullName evidence="4">Mitochondrial intermembrane space import and assembly protein 40</fullName>
    </recommendedName>
    <alternativeName>
        <fullName evidence="18">Mitochondrial import inner membrane translocase TIM40</fullName>
    </alternativeName>
</protein>
<dbReference type="AlphaFoldDB" id="K0KGB7"/>
<dbReference type="Proteomes" id="UP000009328">
    <property type="component" value="Unassembled WGS sequence"/>
</dbReference>
<keyword evidence="14" id="KW-0496">Mitochondrion</keyword>
<evidence type="ECO:0000256" key="11">
    <source>
        <dbReference type="ARBA" id="ARBA00022989"/>
    </source>
</evidence>
<evidence type="ECO:0000256" key="1">
    <source>
        <dbReference type="ARBA" id="ARBA00001947"/>
    </source>
</evidence>
<dbReference type="GO" id="GO:0045041">
    <property type="term" value="P:protein import into mitochondrial intermembrane space"/>
    <property type="evidence" value="ECO:0007669"/>
    <property type="project" value="InterPro"/>
</dbReference>
<dbReference type="Gene3D" id="1.10.287.2900">
    <property type="match status" value="1"/>
</dbReference>
<comment type="cofactor">
    <cofactor evidence="1">
        <name>Zn(2+)</name>
        <dbReference type="ChEBI" id="CHEBI:29105"/>
    </cofactor>
</comment>
<feature type="domain" description="CHCH" evidence="20">
    <location>
        <begin position="138"/>
        <end position="174"/>
    </location>
</feature>
<sequence>MFQRNIINSSLRLSRQGLRQNIRRNFNSSSFKSNNSNLSKWILSTSILTIGLTSYIQNPLKLETKQDKAPENAEKAAEKAAEKVIEKPKESESKESKSSEPKEGEDSDPESKQSAYNPETGEINWDCPCLGGMANGPCGEEFKEAFSCFVFSEADPKGVDCIEKFQNMQNCFRKYPEVYSAEIRDEEDIKEDGKEQVNESNVVANSSTSTESIPSADTNPTVTEQVTLTKE</sequence>
<keyword evidence="16" id="KW-1015">Disulfide bond</keyword>
<dbReference type="PROSITE" id="PS51808">
    <property type="entry name" value="CHCH"/>
    <property type="match status" value="1"/>
</dbReference>
<keyword evidence="13" id="KW-0811">Translocation</keyword>
<keyword evidence="8" id="KW-0653">Protein transport</keyword>
<evidence type="ECO:0000313" key="21">
    <source>
        <dbReference type="EMBL" id="CCH40479.1"/>
    </source>
</evidence>
<dbReference type="HOGENOM" id="CLU_054990_1_0_1"/>
<dbReference type="STRING" id="1206466.K0KGB7"/>
<evidence type="ECO:0000256" key="17">
    <source>
        <dbReference type="ARBA" id="ARBA00023284"/>
    </source>
</evidence>
<keyword evidence="6" id="KW-0812">Transmembrane</keyword>
<keyword evidence="15" id="KW-0472">Membrane</keyword>
<feature type="compositionally biased region" description="Polar residues" evidence="19">
    <location>
        <begin position="198"/>
        <end position="231"/>
    </location>
</feature>
<dbReference type="PANTHER" id="PTHR21622">
    <property type="entry name" value="COILED-COIL-HELIX-COILED-COIL-HELIX DOMAIN CONTAINING 4"/>
    <property type="match status" value="1"/>
</dbReference>
<evidence type="ECO:0000256" key="9">
    <source>
        <dbReference type="ARBA" id="ARBA00022946"/>
    </source>
</evidence>
<keyword evidence="7" id="KW-0999">Mitochondrion inner membrane</keyword>
<reference evidence="21 22" key="1">
    <citation type="journal article" date="2012" name="Eukaryot. Cell">
        <title>Draft genome sequence of Wickerhamomyces ciferrii NRRL Y-1031 F-60-10.</title>
        <authorList>
            <person name="Schneider J."/>
            <person name="Andrea H."/>
            <person name="Blom J."/>
            <person name="Jaenicke S."/>
            <person name="Ruckert C."/>
            <person name="Schorsch C."/>
            <person name="Szczepanowski R."/>
            <person name="Farwick M."/>
            <person name="Goesmann A."/>
            <person name="Puhler A."/>
            <person name="Schaffer S."/>
            <person name="Tauch A."/>
            <person name="Kohler T."/>
            <person name="Brinkrolf K."/>
        </authorList>
    </citation>
    <scope>NUCLEOTIDE SEQUENCE [LARGE SCALE GENOMIC DNA]</scope>
    <source>
        <strain evidence="22">ATCC 14091 / BCRC 22168 / CBS 111 / JCM 3599 / NBRC 0793 / NRRL Y-1031 F-60-10</strain>
    </source>
</reference>
<dbReference type="InterPro" id="IPR010625">
    <property type="entry name" value="CHCH"/>
</dbReference>
<evidence type="ECO:0000256" key="15">
    <source>
        <dbReference type="ARBA" id="ARBA00023136"/>
    </source>
</evidence>
<keyword evidence="22" id="KW-1185">Reference proteome</keyword>
<dbReference type="PANTHER" id="PTHR21622:SF0">
    <property type="entry name" value="COILED-COIL-HELIX-COILED-COIL-HELIX DOMAIN CONTAINING 4"/>
    <property type="match status" value="1"/>
</dbReference>
<evidence type="ECO:0000256" key="18">
    <source>
        <dbReference type="ARBA" id="ARBA00033150"/>
    </source>
</evidence>
<organism evidence="21 22">
    <name type="scientific">Wickerhamomyces ciferrii (strain ATCC 14091 / BCRC 22168 / CBS 111 / JCM 3599 / NBRC 0793 / NRRL Y-1031 F-60-10)</name>
    <name type="common">Yeast</name>
    <name type="synonym">Pichia ciferrii</name>
    <dbReference type="NCBI Taxonomy" id="1206466"/>
    <lineage>
        <taxon>Eukaryota</taxon>
        <taxon>Fungi</taxon>
        <taxon>Dikarya</taxon>
        <taxon>Ascomycota</taxon>
        <taxon>Saccharomycotina</taxon>
        <taxon>Saccharomycetes</taxon>
        <taxon>Phaffomycetales</taxon>
        <taxon>Wickerhamomycetaceae</taxon>
        <taxon>Wickerhamomyces</taxon>
    </lineage>
</organism>
<keyword evidence="17" id="KW-0676">Redox-active center</keyword>
<dbReference type="EMBL" id="CAIF01000001">
    <property type="protein sequence ID" value="CCH40479.1"/>
    <property type="molecule type" value="Genomic_DNA"/>
</dbReference>
<keyword evidence="10" id="KW-0735">Signal-anchor</keyword>
<dbReference type="GO" id="GO:0005743">
    <property type="term" value="C:mitochondrial inner membrane"/>
    <property type="evidence" value="ECO:0007669"/>
    <property type="project" value="UniProtKB-SubCell"/>
</dbReference>
<keyword evidence="12" id="KW-0560">Oxidoreductase</keyword>
<keyword evidence="5" id="KW-0813">Transport</keyword>
<comment type="subcellular location">
    <subcellularLocation>
        <location evidence="3">Mitochondrion inner membrane</location>
        <topology evidence="3">Single-pass type II membrane protein</topology>
        <orientation evidence="3">Intermembrane side</orientation>
    </subcellularLocation>
</comment>